<dbReference type="OrthoDB" id="10038436at2759"/>
<dbReference type="OMA" id="NQFPEAP"/>
<dbReference type="PANTHER" id="PTHR14948:SF25">
    <property type="entry name" value="DUF4190 DOMAIN-CONTAINING PROTEIN"/>
    <property type="match status" value="1"/>
</dbReference>
<dbReference type="InterPro" id="IPR007593">
    <property type="entry name" value="CD225/Dispanin_fam"/>
</dbReference>
<feature type="transmembrane region" description="Helical" evidence="7">
    <location>
        <begin position="158"/>
        <end position="179"/>
    </location>
</feature>
<dbReference type="GO" id="GO:0016020">
    <property type="term" value="C:membrane"/>
    <property type="evidence" value="ECO:0007669"/>
    <property type="project" value="UniProtKB-SubCell"/>
</dbReference>
<comment type="similarity">
    <text evidence="2">Belongs to the CD225/Dispanin family.</text>
</comment>
<evidence type="ECO:0000256" key="1">
    <source>
        <dbReference type="ARBA" id="ARBA00004370"/>
    </source>
</evidence>
<evidence type="ECO:0000313" key="8">
    <source>
        <dbReference type="EnsemblMetazoa" id="G19579.1:cds"/>
    </source>
</evidence>
<evidence type="ECO:0000256" key="3">
    <source>
        <dbReference type="ARBA" id="ARBA00022692"/>
    </source>
</evidence>
<protein>
    <recommendedName>
        <fullName evidence="10">Proline-rich transmembrane protein 1</fullName>
    </recommendedName>
</protein>
<dbReference type="PANTHER" id="PTHR14948">
    <property type="entry name" value="NG5"/>
    <property type="match status" value="1"/>
</dbReference>
<proteinExistence type="inferred from homology"/>
<dbReference type="Proteomes" id="UP000005408">
    <property type="component" value="Unassembled WGS sequence"/>
</dbReference>
<keyword evidence="3 7" id="KW-0812">Transmembrane</keyword>
<feature type="compositionally biased region" description="Polar residues" evidence="6">
    <location>
        <begin position="20"/>
        <end position="34"/>
    </location>
</feature>
<organism evidence="8 9">
    <name type="scientific">Magallana gigas</name>
    <name type="common">Pacific oyster</name>
    <name type="synonym">Crassostrea gigas</name>
    <dbReference type="NCBI Taxonomy" id="29159"/>
    <lineage>
        <taxon>Eukaryota</taxon>
        <taxon>Metazoa</taxon>
        <taxon>Spiralia</taxon>
        <taxon>Lophotrochozoa</taxon>
        <taxon>Mollusca</taxon>
        <taxon>Bivalvia</taxon>
        <taxon>Autobranchia</taxon>
        <taxon>Pteriomorphia</taxon>
        <taxon>Ostreida</taxon>
        <taxon>Ostreoidea</taxon>
        <taxon>Ostreidae</taxon>
        <taxon>Magallana</taxon>
    </lineage>
</organism>
<dbReference type="EnsemblMetazoa" id="G19579.1">
    <property type="protein sequence ID" value="G19579.1:cds"/>
    <property type="gene ID" value="G19579"/>
</dbReference>
<keyword evidence="4 7" id="KW-1133">Transmembrane helix</keyword>
<dbReference type="InterPro" id="IPR051423">
    <property type="entry name" value="CD225/Dispanin"/>
</dbReference>
<dbReference type="Pfam" id="PF04505">
    <property type="entry name" value="CD225"/>
    <property type="match status" value="1"/>
</dbReference>
<feature type="region of interest" description="Disordered" evidence="6">
    <location>
        <begin position="1"/>
        <end position="81"/>
    </location>
</feature>
<evidence type="ECO:0008006" key="10">
    <source>
        <dbReference type="Google" id="ProtNLM"/>
    </source>
</evidence>
<keyword evidence="5 7" id="KW-0472">Membrane</keyword>
<reference evidence="8" key="1">
    <citation type="submission" date="2022-08" db="UniProtKB">
        <authorList>
            <consortium name="EnsemblMetazoa"/>
        </authorList>
    </citation>
    <scope>IDENTIFICATION</scope>
    <source>
        <strain evidence="8">05x7-T-G4-1.051#20</strain>
    </source>
</reference>
<feature type="compositionally biased region" description="Polar residues" evidence="6">
    <location>
        <begin position="42"/>
        <end position="81"/>
    </location>
</feature>
<dbReference type="AlphaFoldDB" id="A0A8W8JMR6"/>
<evidence type="ECO:0000256" key="6">
    <source>
        <dbReference type="SAM" id="MobiDB-lite"/>
    </source>
</evidence>
<keyword evidence="9" id="KW-1185">Reference proteome</keyword>
<evidence type="ECO:0000256" key="2">
    <source>
        <dbReference type="ARBA" id="ARBA00006843"/>
    </source>
</evidence>
<name>A0A8W8JMR6_MAGGI</name>
<sequence length="195" mass="21845">MSAENLLEPSPAYYRRTDQNDQSTFTYGNQNNQFPEAPPSYNEATNQTDQLQLTYENQNPGSNQYQSPSDTHYPGNQYQPQYNAHGQVKTSMVTQPGAMVMERAPVTQNWMGPAVLACLCCFWPTGICAIIAASNANEAAANGDVLEAERQSRRARSYVTTSFLIGITLIAIVVVYRVVHYYPIMQLIAQGTWYR</sequence>
<evidence type="ECO:0000256" key="7">
    <source>
        <dbReference type="SAM" id="Phobius"/>
    </source>
</evidence>
<evidence type="ECO:0000313" key="9">
    <source>
        <dbReference type="Proteomes" id="UP000005408"/>
    </source>
</evidence>
<evidence type="ECO:0000256" key="4">
    <source>
        <dbReference type="ARBA" id="ARBA00022989"/>
    </source>
</evidence>
<accession>A0A8W8JMR6</accession>
<evidence type="ECO:0000256" key="5">
    <source>
        <dbReference type="ARBA" id="ARBA00023136"/>
    </source>
</evidence>
<comment type="subcellular location">
    <subcellularLocation>
        <location evidence="1">Membrane</location>
    </subcellularLocation>
</comment>